<dbReference type="AlphaFoldDB" id="A0A0F9HAT7"/>
<gene>
    <name evidence="1" type="ORF">LCGC14_2087260</name>
</gene>
<organism evidence="1">
    <name type="scientific">marine sediment metagenome</name>
    <dbReference type="NCBI Taxonomy" id="412755"/>
    <lineage>
        <taxon>unclassified sequences</taxon>
        <taxon>metagenomes</taxon>
        <taxon>ecological metagenomes</taxon>
    </lineage>
</organism>
<comment type="caution">
    <text evidence="1">The sequence shown here is derived from an EMBL/GenBank/DDBJ whole genome shotgun (WGS) entry which is preliminary data.</text>
</comment>
<sequence length="291" mass="33697">MPKIAYISKNFKPSSSLIIQQANEIINEYIDDGLLLTLRQLYYQFVSRGLIPNKQKEYKRIGSIVGDARLAGLIDWDVIEDRTRSLRGHSHWRDPGHIIGAVKHNFQLDHWAGQEYHVEVWIEKEALTGVIAEICGELDVAYFACKGYVSLSEMWGAAQRIEGYPVQTVIIHLGDHDPSGVDMTRDIKDRQDLFHVFDVEVKRIALNMDQIKKYNPPPNPAKVTDSRCNGYVAMYGHESWELDALEPRVLRNLIRDTVLMYRDEEVYNKIIAQEQKYINVLDKVEKNWKQL</sequence>
<evidence type="ECO:0000313" key="1">
    <source>
        <dbReference type="EMBL" id="KKL72202.1"/>
    </source>
</evidence>
<proteinExistence type="predicted"/>
<protein>
    <submittedName>
        <fullName evidence="1">Uncharacterized protein</fullName>
    </submittedName>
</protein>
<accession>A0A0F9HAT7</accession>
<reference evidence="1" key="1">
    <citation type="journal article" date="2015" name="Nature">
        <title>Complex archaea that bridge the gap between prokaryotes and eukaryotes.</title>
        <authorList>
            <person name="Spang A."/>
            <person name="Saw J.H."/>
            <person name="Jorgensen S.L."/>
            <person name="Zaremba-Niedzwiedzka K."/>
            <person name="Martijn J."/>
            <person name="Lind A.E."/>
            <person name="van Eijk R."/>
            <person name="Schleper C."/>
            <person name="Guy L."/>
            <person name="Ettema T.J."/>
        </authorList>
    </citation>
    <scope>NUCLEOTIDE SEQUENCE</scope>
</reference>
<name>A0A0F9HAT7_9ZZZZ</name>
<dbReference type="EMBL" id="LAZR01025345">
    <property type="protein sequence ID" value="KKL72202.1"/>
    <property type="molecule type" value="Genomic_DNA"/>
</dbReference>